<feature type="transmembrane region" description="Helical" evidence="1">
    <location>
        <begin position="6"/>
        <end position="23"/>
    </location>
</feature>
<comment type="caution">
    <text evidence="2">The sequence shown here is derived from an EMBL/GenBank/DDBJ whole genome shotgun (WGS) entry which is preliminary data.</text>
</comment>
<reference evidence="2" key="1">
    <citation type="submission" date="2023-06" db="EMBL/GenBank/DDBJ databases">
        <title>Robiginitalea aurantiacus sp. nov. and Algoriphagus sediminis sp. nov., isolated from coastal sediment.</title>
        <authorList>
            <person name="Zhou Z.Y."/>
            <person name="An J."/>
            <person name="Jia Y.W."/>
            <person name="Du Z.J."/>
        </authorList>
    </citation>
    <scope>NUCLEOTIDE SEQUENCE</scope>
    <source>
        <strain evidence="2">M39</strain>
    </source>
</reference>
<keyword evidence="1" id="KW-1133">Transmembrane helix</keyword>
<sequence length="106" mass="11900">MLREIVHYGIHFILPIIAGILFYPGKRLKATLILLSGIIIDLDHLLANPVFDPNRCSIGFHPLHAPWAIVLYATLLIPKSTRIFGLALMIHILADASDCWLLFKGF</sequence>
<evidence type="ECO:0000313" key="3">
    <source>
        <dbReference type="Proteomes" id="UP001174839"/>
    </source>
</evidence>
<protein>
    <submittedName>
        <fullName evidence="2">DUF6122 family protein</fullName>
    </submittedName>
</protein>
<dbReference type="EMBL" id="JAUDUY010000005">
    <property type="protein sequence ID" value="MDM9632065.1"/>
    <property type="molecule type" value="Genomic_DNA"/>
</dbReference>
<organism evidence="2 3">
    <name type="scientific">Robiginitalea aurantiaca</name>
    <dbReference type="NCBI Taxonomy" id="3056915"/>
    <lineage>
        <taxon>Bacteria</taxon>
        <taxon>Pseudomonadati</taxon>
        <taxon>Bacteroidota</taxon>
        <taxon>Flavobacteriia</taxon>
        <taxon>Flavobacteriales</taxon>
        <taxon>Flavobacteriaceae</taxon>
        <taxon>Robiginitalea</taxon>
    </lineage>
</organism>
<proteinExistence type="predicted"/>
<name>A0ABT7WGL4_9FLAO</name>
<dbReference type="Proteomes" id="UP001174839">
    <property type="component" value="Unassembled WGS sequence"/>
</dbReference>
<keyword evidence="1" id="KW-0472">Membrane</keyword>
<dbReference type="RefSeq" id="WP_289725424.1">
    <property type="nucleotide sequence ID" value="NZ_JAUDUY010000005.1"/>
</dbReference>
<gene>
    <name evidence="2" type="ORF">QU605_11305</name>
</gene>
<keyword evidence="1" id="KW-0812">Transmembrane</keyword>
<evidence type="ECO:0000256" key="1">
    <source>
        <dbReference type="SAM" id="Phobius"/>
    </source>
</evidence>
<evidence type="ECO:0000313" key="2">
    <source>
        <dbReference type="EMBL" id="MDM9632065.1"/>
    </source>
</evidence>
<dbReference type="Pfam" id="PF19617">
    <property type="entry name" value="DUF6122"/>
    <property type="match status" value="1"/>
</dbReference>
<keyword evidence="3" id="KW-1185">Reference proteome</keyword>
<accession>A0ABT7WGL4</accession>
<dbReference type="InterPro" id="IPR046125">
    <property type="entry name" value="DUF6122"/>
</dbReference>